<sequence>PNQKWATDISEFKVQDRANDGSVIQRKLYLLYLQLTNLNFATETVLPELVEGSVSVMVR</sequence>
<feature type="non-terminal residue" evidence="1">
    <location>
        <position position="1"/>
    </location>
</feature>
<reference evidence="2" key="1">
    <citation type="submission" date="2017-03" db="EMBL/GenBank/DDBJ databases">
        <title>Draft genome sequence of Moraxella equi CCUG 4950T type strain.</title>
        <authorList>
            <person name="Salva-Serra F."/>
            <person name="Engstrom-Jakobsson H."/>
            <person name="Thorell K."/>
            <person name="Jaen-Luchoro D."/>
            <person name="Gonzales-Siles L."/>
            <person name="Karlsson R."/>
            <person name="Yazdan S."/>
            <person name="Boulund F."/>
            <person name="Johnning A."/>
            <person name="Engstrand L."/>
            <person name="Kristiansson E."/>
            <person name="Moore E."/>
        </authorList>
    </citation>
    <scope>NUCLEOTIDE SEQUENCE [LARGE SCALE GENOMIC DNA]</scope>
    <source>
        <strain evidence="2">CCUG 4441</strain>
    </source>
</reference>
<name>A0A1V4GYT0_MORLA</name>
<dbReference type="AlphaFoldDB" id="A0A1V4GYT0"/>
<evidence type="ECO:0000313" key="1">
    <source>
        <dbReference type="EMBL" id="OPH37829.1"/>
    </source>
</evidence>
<dbReference type="Proteomes" id="UP000191025">
    <property type="component" value="Unassembled WGS sequence"/>
</dbReference>
<dbReference type="EMBL" id="MXAN01000032">
    <property type="protein sequence ID" value="OPH37829.1"/>
    <property type="molecule type" value="Genomic_DNA"/>
</dbReference>
<evidence type="ECO:0000313" key="2">
    <source>
        <dbReference type="Proteomes" id="UP000191025"/>
    </source>
</evidence>
<gene>
    <name evidence="1" type="ORF">B5J94_05035</name>
</gene>
<proteinExistence type="predicted"/>
<protein>
    <submittedName>
        <fullName evidence="1">Uncharacterized protein</fullName>
    </submittedName>
</protein>
<accession>A0A1V4GYT0</accession>
<comment type="caution">
    <text evidence="1">The sequence shown here is derived from an EMBL/GenBank/DDBJ whole genome shotgun (WGS) entry which is preliminary data.</text>
</comment>
<organism evidence="1 2">
    <name type="scientific">Moraxella lacunata</name>
    <dbReference type="NCBI Taxonomy" id="477"/>
    <lineage>
        <taxon>Bacteria</taxon>
        <taxon>Pseudomonadati</taxon>
        <taxon>Pseudomonadota</taxon>
        <taxon>Gammaproteobacteria</taxon>
        <taxon>Moraxellales</taxon>
        <taxon>Moraxellaceae</taxon>
        <taxon>Moraxella</taxon>
    </lineage>
</organism>